<feature type="non-terminal residue" evidence="10">
    <location>
        <position position="1"/>
    </location>
</feature>
<keyword evidence="11" id="KW-1185">Reference proteome</keyword>
<keyword evidence="6 8" id="KW-0472">Membrane</keyword>
<sequence>REKMESVLSEAAVNGSVSSLLQLLKEDPLILDRTIVSCIAETPLHTATMLGHVEFVAEVLSHKPELAAELDSLGNSPLHLAAAKGHVEVVRRLLAADPDMGLVRNLDGRAVAHVAAAKGRAGVLADLVRAVPESTRVLTDRGETALHLCVKHGRLEAMKVLLDQEVERDGEVVNWKDCEGNSVLHIAVAKKQIEIVKFLLSTIGVEVNALNSSSFTALDILLQSPRDLRDMDIEDLLQCSGALTVKDLHLITNDSTPQAFPQTPRRLSSQESKSEMPQVKHHIDWLGRKRSALMVVASLIATVAFQAALTPPGGVWQDDYQVDSDGKPVDDPHTVGESIMAYREPFAYGQFMIFNTIAFLASLSIILLLVSGLPLRRRRWMWIQMIITWIAITAQVMTYFVSLRNMSPKDNDVQGTLREVTEISVLTWLTLMVVIFILNAVRMTRVIKSHGYLPSMESRARERRERMLYDASYTGSVESLKKLMEEDRLTLARISVTNFNETPLHVAAMLGHAAFAKALVRYQPNLVRELDSQGCSPLHLASANGYVEIVKLLLVEDSSVCHVRDQDGRTPLHLAVMKGRGDVIKELISAQQQVTWYTLDSSETILHLCVKHNHLEALKQLLELGGDLANAQDHHGNTILHTATALKQMETMKCLLREPPVVRVNALNANGFTALDFIQHMPTDMKSVDIRDLLVAARAQRAKDLTPVSRATNPTIKGDDHGNGETSFVLYDHKALLPRRPSLRRSRITKRAWWKKMHKVMMNRLKKRHTWLERKYDSLLIAATLIATMAYQAAINPPGATALTHLQPSSANDLALVTANGSKSGHFCLGSSIADEGFPFGGTTVEDIESTTVFGRAQPARYWRGGSSWHGKDSATVPSCGGAPDRGGRDAFVILVVTIVEPVTEKIDGVVVNCVTVVMQSCTVAASSCGSQGSFAATERIGNMDKEWIHHSRHSDTYLKELIAATLIAAMAYQAALNPPGGHWQDDKRIDFGANKTINFYAGTSVNGRSLSLQLRDILDVQHNIFRCCSGRSLSTCKRPTLKRRIFAWLLMAIMAMTSVALTYLQSMIVLTPGNYGSLVTTWTCDDFTSKRKPIVDMVGISVLAWLSLATSRTARMLRVLLAICPPFVCLSCLKGFTLAVQILDRQRIYTERADMSLGKKFESRRPVSMNNSLLQWPSMESRERVRRERMLYDASCSGSIESLKKLMEEDRLTLARISVTNFNETPLHIAAMLGHAAFAKALVGYQPNLVRELDSQGCSPLHLASANGYVEIVKLLLGEDSSICHVRDQDGRTPLHLAVMKGRGDVIRELVSAQEQVTRYTLDRGETILHLCVKDNHLEALKRLMELDGVGDDLANAQDDNGNTILHSATALKQMETMKYLPREPPVVRVNALNANGFTALDVIQHMPRDIKSVDIRDLLVTVGALRAIDLSPVSRATNSPTTGDDHDDGITSSVLYEHRALLPRPPSRRSRMKKPTWWKKMRKVMMNRLKKEQTWLEKKYDALLVAATLIAAMAYQAALNPPGGLWQDDKTVDRREQDSKFLCWDIYDGRSLPQKVRDILDLQHNVFRCSFERSLSRCKRPTTETKNFRVAPHGDNVGGNHIHGCHVRTTNDSPYTLDYR</sequence>
<dbReference type="EMBL" id="JAVXUP010000055">
    <property type="protein sequence ID" value="KAK3040405.1"/>
    <property type="molecule type" value="Genomic_DNA"/>
</dbReference>
<dbReference type="InterPro" id="IPR026961">
    <property type="entry name" value="PGG_dom"/>
</dbReference>
<protein>
    <recommendedName>
        <fullName evidence="9">PGG domain-containing protein</fullName>
    </recommendedName>
</protein>
<dbReference type="PROSITE" id="PS50297">
    <property type="entry name" value="ANK_REP_REGION"/>
    <property type="match status" value="8"/>
</dbReference>
<evidence type="ECO:0000313" key="11">
    <source>
        <dbReference type="Proteomes" id="UP001188597"/>
    </source>
</evidence>
<feature type="repeat" description="ANK" evidence="7">
    <location>
        <begin position="1291"/>
        <end position="1313"/>
    </location>
</feature>
<feature type="transmembrane region" description="Helical" evidence="8">
    <location>
        <begin position="1095"/>
        <end position="1115"/>
    </location>
</feature>
<evidence type="ECO:0000256" key="7">
    <source>
        <dbReference type="PROSITE-ProRule" id="PRU00023"/>
    </source>
</evidence>
<evidence type="ECO:0000259" key="9">
    <source>
        <dbReference type="Pfam" id="PF13962"/>
    </source>
</evidence>
<evidence type="ECO:0000313" key="10">
    <source>
        <dbReference type="EMBL" id="KAK3040405.1"/>
    </source>
</evidence>
<organism evidence="10 11">
    <name type="scientific">Escallonia herrerae</name>
    <dbReference type="NCBI Taxonomy" id="1293975"/>
    <lineage>
        <taxon>Eukaryota</taxon>
        <taxon>Viridiplantae</taxon>
        <taxon>Streptophyta</taxon>
        <taxon>Embryophyta</taxon>
        <taxon>Tracheophyta</taxon>
        <taxon>Spermatophyta</taxon>
        <taxon>Magnoliopsida</taxon>
        <taxon>eudicotyledons</taxon>
        <taxon>Gunneridae</taxon>
        <taxon>Pentapetalae</taxon>
        <taxon>asterids</taxon>
        <taxon>campanulids</taxon>
        <taxon>Escalloniales</taxon>
        <taxon>Escalloniaceae</taxon>
        <taxon>Escallonia</taxon>
    </lineage>
</organism>
<proteinExistence type="predicted"/>
<evidence type="ECO:0000256" key="1">
    <source>
        <dbReference type="ARBA" id="ARBA00004141"/>
    </source>
</evidence>
<feature type="domain" description="PGG" evidence="9">
    <location>
        <begin position="770"/>
        <end position="801"/>
    </location>
</feature>
<feature type="transmembrane region" description="Helical" evidence="8">
    <location>
        <begin position="1121"/>
        <end position="1144"/>
    </location>
</feature>
<keyword evidence="2 8" id="KW-0812">Transmembrane</keyword>
<feature type="transmembrane region" description="Helical" evidence="8">
    <location>
        <begin position="291"/>
        <end position="309"/>
    </location>
</feature>
<dbReference type="InterPro" id="IPR002110">
    <property type="entry name" value="Ankyrin_rpt"/>
</dbReference>
<name>A0AA88XDQ0_9ASTE</name>
<dbReference type="SUPFAM" id="SSF48403">
    <property type="entry name" value="Ankyrin repeat"/>
    <property type="match status" value="3"/>
</dbReference>
<keyword evidence="5 7" id="KW-0040">ANK repeat</keyword>
<feature type="transmembrane region" description="Helical" evidence="8">
    <location>
        <begin position="1046"/>
        <end position="1065"/>
    </location>
</feature>
<evidence type="ECO:0000256" key="5">
    <source>
        <dbReference type="ARBA" id="ARBA00023043"/>
    </source>
</evidence>
<dbReference type="PANTHER" id="PTHR24186:SF37">
    <property type="entry name" value="PGG DOMAIN-CONTAINING PROTEIN"/>
    <property type="match status" value="1"/>
</dbReference>
<feature type="repeat" description="ANK" evidence="7">
    <location>
        <begin position="141"/>
        <end position="163"/>
    </location>
</feature>
<feature type="transmembrane region" description="Helical" evidence="8">
    <location>
        <begin position="347"/>
        <end position="370"/>
    </location>
</feature>
<dbReference type="PROSITE" id="PS50088">
    <property type="entry name" value="ANK_REPEAT"/>
    <property type="match status" value="8"/>
</dbReference>
<feature type="transmembrane region" description="Helical" evidence="8">
    <location>
        <begin position="423"/>
        <end position="441"/>
    </location>
</feature>
<feature type="domain" description="PGG" evidence="9">
    <location>
        <begin position="962"/>
        <end position="989"/>
    </location>
</feature>
<comment type="caution">
    <text evidence="10">The sequence shown here is derived from an EMBL/GenBank/DDBJ whole genome shotgun (WGS) entry which is preliminary data.</text>
</comment>
<evidence type="ECO:0000256" key="6">
    <source>
        <dbReference type="ARBA" id="ARBA00023136"/>
    </source>
</evidence>
<comment type="subcellular location">
    <subcellularLocation>
        <location evidence="1">Membrane</location>
        <topology evidence="1">Multi-pass membrane protein</topology>
    </subcellularLocation>
</comment>
<accession>A0AA88XDQ0</accession>
<gene>
    <name evidence="10" type="ORF">RJ639_026810</name>
</gene>
<evidence type="ECO:0000256" key="8">
    <source>
        <dbReference type="SAM" id="Phobius"/>
    </source>
</evidence>
<keyword evidence="4 8" id="KW-1133">Transmembrane helix</keyword>
<feature type="repeat" description="ANK" evidence="7">
    <location>
        <begin position="533"/>
        <end position="554"/>
    </location>
</feature>
<feature type="domain" description="PGG" evidence="9">
    <location>
        <begin position="1496"/>
        <end position="1532"/>
    </location>
</feature>
<dbReference type="SMART" id="SM00248">
    <property type="entry name" value="ANK"/>
    <property type="match status" value="16"/>
</dbReference>
<evidence type="ECO:0000256" key="4">
    <source>
        <dbReference type="ARBA" id="ARBA00022989"/>
    </source>
</evidence>
<feature type="transmembrane region" description="Helical" evidence="8">
    <location>
        <begin position="382"/>
        <end position="403"/>
    </location>
</feature>
<feature type="repeat" description="ANK" evidence="7">
    <location>
        <begin position="567"/>
        <end position="589"/>
    </location>
</feature>
<feature type="repeat" description="ANK" evidence="7">
    <location>
        <begin position="601"/>
        <end position="633"/>
    </location>
</feature>
<dbReference type="Proteomes" id="UP001188597">
    <property type="component" value="Unassembled WGS sequence"/>
</dbReference>
<feature type="repeat" description="ANK" evidence="7">
    <location>
        <begin position="1257"/>
        <end position="1289"/>
    </location>
</feature>
<dbReference type="Gene3D" id="1.25.40.20">
    <property type="entry name" value="Ankyrin repeat-containing domain"/>
    <property type="match status" value="3"/>
</dbReference>
<feature type="repeat" description="ANK" evidence="7">
    <location>
        <begin position="73"/>
        <end position="105"/>
    </location>
</feature>
<keyword evidence="3" id="KW-0677">Repeat</keyword>
<dbReference type="Pfam" id="PF13962">
    <property type="entry name" value="PGG"/>
    <property type="match status" value="4"/>
</dbReference>
<dbReference type="PANTHER" id="PTHR24186">
    <property type="entry name" value="PROTEIN PHOSPHATASE 1 REGULATORY SUBUNIT"/>
    <property type="match status" value="1"/>
</dbReference>
<feature type="domain" description="PGG" evidence="9">
    <location>
        <begin position="284"/>
        <end position="403"/>
    </location>
</feature>
<dbReference type="GO" id="GO:0005886">
    <property type="term" value="C:plasma membrane"/>
    <property type="evidence" value="ECO:0007669"/>
    <property type="project" value="TreeGrafter"/>
</dbReference>
<evidence type="ECO:0000256" key="3">
    <source>
        <dbReference type="ARBA" id="ARBA00022737"/>
    </source>
</evidence>
<evidence type="ECO:0000256" key="2">
    <source>
        <dbReference type="ARBA" id="ARBA00022692"/>
    </source>
</evidence>
<dbReference type="Pfam" id="PF12796">
    <property type="entry name" value="Ank_2"/>
    <property type="match status" value="6"/>
</dbReference>
<feature type="repeat" description="ANK" evidence="7">
    <location>
        <begin position="179"/>
        <end position="212"/>
    </location>
</feature>
<dbReference type="InterPro" id="IPR036770">
    <property type="entry name" value="Ankyrin_rpt-contain_sf"/>
</dbReference>
<reference evidence="10" key="1">
    <citation type="submission" date="2022-12" db="EMBL/GenBank/DDBJ databases">
        <title>Draft genome assemblies for two species of Escallonia (Escalloniales).</title>
        <authorList>
            <person name="Chanderbali A."/>
            <person name="Dervinis C."/>
            <person name="Anghel I."/>
            <person name="Soltis D."/>
            <person name="Soltis P."/>
            <person name="Zapata F."/>
        </authorList>
    </citation>
    <scope>NUCLEOTIDE SEQUENCE</scope>
    <source>
        <strain evidence="10">UCBG64.0493</strain>
        <tissue evidence="10">Leaf</tissue>
    </source>
</reference>